<evidence type="ECO:0000313" key="2">
    <source>
        <dbReference type="Proteomes" id="UP000014411"/>
    </source>
</evidence>
<dbReference type="EMBL" id="AEYE02000011">
    <property type="protein sequence ID" value="EPE98643.1"/>
    <property type="molecule type" value="Genomic_DNA"/>
</dbReference>
<name>S3IIG7_9HYPH</name>
<evidence type="ECO:0000313" key="1">
    <source>
        <dbReference type="EMBL" id="EPE98643.1"/>
    </source>
</evidence>
<reference evidence="1 2" key="1">
    <citation type="journal article" date="2012" name="J. Bacteriol.">
        <title>Genome sequence of Rhizobium grahamii CCGE502, a broad-host-range symbiont with low nodulation competitiveness in Phaseolus vulgaris.</title>
        <authorList>
            <person name="Althabegoiti M.J."/>
            <person name="Lozano L."/>
            <person name="Torres-Tejerizo G."/>
            <person name="Ormeno-Orrillo E."/>
            <person name="Rogel M.A."/>
            <person name="Gonzalez V."/>
            <person name="Martinez-Romero E."/>
        </authorList>
    </citation>
    <scope>NUCLEOTIDE SEQUENCE [LARGE SCALE GENOMIC DNA]</scope>
    <source>
        <strain evidence="1 2">CCGE 502</strain>
    </source>
</reference>
<proteinExistence type="predicted"/>
<gene>
    <name evidence="1" type="ORF">RGCCGE502_09460</name>
</gene>
<dbReference type="HOGENOM" id="CLU_2207930_0_0_5"/>
<organism evidence="1 2">
    <name type="scientific">Rhizobium grahamii CCGE 502</name>
    <dbReference type="NCBI Taxonomy" id="990285"/>
    <lineage>
        <taxon>Bacteria</taxon>
        <taxon>Pseudomonadati</taxon>
        <taxon>Pseudomonadota</taxon>
        <taxon>Alphaproteobacteria</taxon>
        <taxon>Hyphomicrobiales</taxon>
        <taxon>Rhizobiaceae</taxon>
        <taxon>Rhizobium/Agrobacterium group</taxon>
        <taxon>Rhizobium</taxon>
    </lineage>
</organism>
<dbReference type="RefSeq" id="WP_016553930.1">
    <property type="nucleotide sequence ID" value="NZ_AEYE02000011.1"/>
</dbReference>
<dbReference type="eggNOG" id="ENOG50300E0">
    <property type="taxonomic scope" value="Bacteria"/>
</dbReference>
<protein>
    <submittedName>
        <fullName evidence="1">Uncharacterized protein</fullName>
    </submittedName>
</protein>
<accession>S3IIG7</accession>
<comment type="caution">
    <text evidence="1">The sequence shown here is derived from an EMBL/GenBank/DDBJ whole genome shotgun (WGS) entry which is preliminary data.</text>
</comment>
<sequence>MANKIIDDVVYFLERDSDGKYEIQAEHLLSDLSNTVPSVGDRITLTINGDGATSTMEVVGRHLISHLDRASDCEWTAWFLIVQGLDPREADDLFELVSEHFSQYIQG</sequence>
<keyword evidence="2" id="KW-1185">Reference proteome</keyword>
<dbReference type="AlphaFoldDB" id="S3IIG7"/>
<dbReference type="STRING" id="990285.RGCCGE502_09460"/>
<dbReference type="Proteomes" id="UP000014411">
    <property type="component" value="Unassembled WGS sequence"/>
</dbReference>